<dbReference type="SUPFAM" id="SSF50985">
    <property type="entry name" value="RCC1/BLIP-II"/>
    <property type="match status" value="1"/>
</dbReference>
<evidence type="ECO:0000256" key="2">
    <source>
        <dbReference type="PROSITE-ProRule" id="PRU00235"/>
    </source>
</evidence>
<evidence type="ECO:0008006" key="5">
    <source>
        <dbReference type="Google" id="ProtNLM"/>
    </source>
</evidence>
<dbReference type="InterPro" id="IPR000408">
    <property type="entry name" value="Reg_chr_condens"/>
</dbReference>
<keyword evidence="1" id="KW-0677">Repeat</keyword>
<dbReference type="EMBL" id="KI659849">
    <property type="protein sequence ID" value="ETN78575.1"/>
    <property type="molecule type" value="Genomic_DNA"/>
</dbReference>
<proteinExistence type="predicted"/>
<keyword evidence="4" id="KW-1185">Reference proteome</keyword>
<evidence type="ECO:0000313" key="4">
    <source>
        <dbReference type="Proteomes" id="UP000053676"/>
    </source>
</evidence>
<dbReference type="OMA" id="DSHNTIK"/>
<gene>
    <name evidence="3" type="ORF">NECAME_10272</name>
</gene>
<evidence type="ECO:0000313" key="3">
    <source>
        <dbReference type="EMBL" id="ETN78575.1"/>
    </source>
</evidence>
<dbReference type="PANTHER" id="PTHR22872:SF2">
    <property type="entry name" value="INHIBITOR OF BRUTON TYROSINE KINASE"/>
    <property type="match status" value="1"/>
</dbReference>
<dbReference type="Gene3D" id="2.130.10.30">
    <property type="entry name" value="Regulator of chromosome condensation 1/beta-lactamase-inhibitor protein II"/>
    <property type="match status" value="1"/>
</dbReference>
<dbReference type="InterPro" id="IPR051625">
    <property type="entry name" value="Signaling_Regulatory_Domain"/>
</dbReference>
<dbReference type="OrthoDB" id="1893551at2759"/>
<dbReference type="PANTHER" id="PTHR22872">
    <property type="entry name" value="BTK-BINDING PROTEIN-RELATED"/>
    <property type="match status" value="1"/>
</dbReference>
<accession>W2T979</accession>
<sequence>MDMDEHCRIDRVIARDQESSGEIARQISRLLEELFKTHSRHPEFVQAVIWCMRTLIRSEPFSDDSHNTIKLGVDRLAEIFSTKPAWIQSQIVIELHRYNLPELAVLLTNAFRSPKNGVTVPIRLLLQGRPHVGSEVEMLLASYAMAAGENSAFNLGLAADGPVREARKVPLDGVKKVTMSGTHTLFLTHKGEVFACGAPKNFDSGEQNGKLVVSPIKVVFPGETLPVIDIAAGPYHSVFITTKAVYVCGINANFCLGLRKEKDTTL</sequence>
<dbReference type="AlphaFoldDB" id="W2T979"/>
<protein>
    <recommendedName>
        <fullName evidence="5">Regulator of condensation</fullName>
    </recommendedName>
</protein>
<dbReference type="KEGG" id="nai:NECAME_10272"/>
<dbReference type="Proteomes" id="UP000053676">
    <property type="component" value="Unassembled WGS sequence"/>
</dbReference>
<dbReference type="InterPro" id="IPR009091">
    <property type="entry name" value="RCC1/BLIP-II"/>
</dbReference>
<dbReference type="PROSITE" id="PS50012">
    <property type="entry name" value="RCC1_3"/>
    <property type="match status" value="1"/>
</dbReference>
<organism evidence="3 4">
    <name type="scientific">Necator americanus</name>
    <name type="common">Human hookworm</name>
    <dbReference type="NCBI Taxonomy" id="51031"/>
    <lineage>
        <taxon>Eukaryota</taxon>
        <taxon>Metazoa</taxon>
        <taxon>Ecdysozoa</taxon>
        <taxon>Nematoda</taxon>
        <taxon>Chromadorea</taxon>
        <taxon>Rhabditida</taxon>
        <taxon>Rhabditina</taxon>
        <taxon>Rhabditomorpha</taxon>
        <taxon>Strongyloidea</taxon>
        <taxon>Ancylostomatidae</taxon>
        <taxon>Bunostominae</taxon>
        <taxon>Necator</taxon>
    </lineage>
</organism>
<evidence type="ECO:0000256" key="1">
    <source>
        <dbReference type="ARBA" id="ARBA00022737"/>
    </source>
</evidence>
<feature type="repeat" description="RCC1" evidence="2">
    <location>
        <begin position="191"/>
        <end position="243"/>
    </location>
</feature>
<name>W2T979_NECAM</name>
<reference evidence="4" key="1">
    <citation type="journal article" date="2014" name="Nat. Genet.">
        <title>Genome of the human hookworm Necator americanus.</title>
        <authorList>
            <person name="Tang Y.T."/>
            <person name="Gao X."/>
            <person name="Rosa B.A."/>
            <person name="Abubucker S."/>
            <person name="Hallsworth-Pepin K."/>
            <person name="Martin J."/>
            <person name="Tyagi R."/>
            <person name="Heizer E."/>
            <person name="Zhang X."/>
            <person name="Bhonagiri-Palsikar V."/>
            <person name="Minx P."/>
            <person name="Warren W.C."/>
            <person name="Wang Q."/>
            <person name="Zhan B."/>
            <person name="Hotez P.J."/>
            <person name="Sternberg P.W."/>
            <person name="Dougall A."/>
            <person name="Gaze S.T."/>
            <person name="Mulvenna J."/>
            <person name="Sotillo J."/>
            <person name="Ranganathan S."/>
            <person name="Rabelo E.M."/>
            <person name="Wilson R.K."/>
            <person name="Felgner P.L."/>
            <person name="Bethony J."/>
            <person name="Hawdon J.M."/>
            <person name="Gasser R.B."/>
            <person name="Loukas A."/>
            <person name="Mitreva M."/>
        </authorList>
    </citation>
    <scope>NUCLEOTIDE SEQUENCE [LARGE SCALE GENOMIC DNA]</scope>
</reference>